<keyword evidence="2 5" id="KW-0812">Transmembrane</keyword>
<feature type="transmembrane region" description="Helical" evidence="5">
    <location>
        <begin position="30"/>
        <end position="48"/>
    </location>
</feature>
<comment type="caution">
    <text evidence="6">The sequence shown here is derived from an EMBL/GenBank/DDBJ whole genome shotgun (WGS) entry which is preliminary data.</text>
</comment>
<dbReference type="PANTHER" id="PTHR36926:SF1">
    <property type="entry name" value="COLICIN V PRODUCTION PROTEIN"/>
    <property type="match status" value="1"/>
</dbReference>
<name>A0A4Q9JTV9_9BACT</name>
<dbReference type="EMBL" id="QPGR01000008">
    <property type="protein sequence ID" value="TBR80748.1"/>
    <property type="molecule type" value="Genomic_DNA"/>
</dbReference>
<feature type="transmembrane region" description="Helical" evidence="5">
    <location>
        <begin position="6"/>
        <end position="23"/>
    </location>
</feature>
<feature type="transmembrane region" description="Helical" evidence="5">
    <location>
        <begin position="68"/>
        <end position="89"/>
    </location>
</feature>
<evidence type="ECO:0000256" key="1">
    <source>
        <dbReference type="ARBA" id="ARBA00004141"/>
    </source>
</evidence>
<dbReference type="GO" id="GO:0009403">
    <property type="term" value="P:toxin biosynthetic process"/>
    <property type="evidence" value="ECO:0007669"/>
    <property type="project" value="InterPro"/>
</dbReference>
<dbReference type="OrthoDB" id="5334123at2"/>
<dbReference type="Pfam" id="PF02674">
    <property type="entry name" value="Colicin_V"/>
    <property type="match status" value="1"/>
</dbReference>
<dbReference type="AlphaFoldDB" id="A0A4Q9JTV9"/>
<dbReference type="InterPro" id="IPR003825">
    <property type="entry name" value="Colicin-V_CvpA"/>
</dbReference>
<keyword evidence="7" id="KW-1185">Reference proteome</keyword>
<comment type="subcellular location">
    <subcellularLocation>
        <location evidence="1">Membrane</location>
        <topology evidence="1">Multi-pass membrane protein</topology>
    </subcellularLocation>
</comment>
<evidence type="ECO:0000256" key="4">
    <source>
        <dbReference type="ARBA" id="ARBA00023136"/>
    </source>
</evidence>
<dbReference type="Proteomes" id="UP000292583">
    <property type="component" value="Unassembled WGS sequence"/>
</dbReference>
<protein>
    <submittedName>
        <fullName evidence="6">CvpA family protein</fullName>
    </submittedName>
</protein>
<dbReference type="PANTHER" id="PTHR36926">
    <property type="entry name" value="COLICIN V PRODUCTION PROTEIN"/>
    <property type="match status" value="1"/>
</dbReference>
<evidence type="ECO:0000256" key="5">
    <source>
        <dbReference type="SAM" id="Phobius"/>
    </source>
</evidence>
<dbReference type="GO" id="GO:0016020">
    <property type="term" value="C:membrane"/>
    <property type="evidence" value="ECO:0007669"/>
    <property type="project" value="UniProtKB-SubCell"/>
</dbReference>
<gene>
    <name evidence="6" type="ORF">DU473_05190</name>
</gene>
<reference evidence="6 7" key="1">
    <citation type="submission" date="2018-07" db="EMBL/GenBank/DDBJ databases">
        <title>Campylobacter zealandensis sp. nov., isolated from birds and water in New Zealand.</title>
        <authorList>
            <person name="Wilkinson D.A."/>
            <person name="Biggs P.J."/>
            <person name="French N.P."/>
            <person name="Midwinter A.C."/>
        </authorList>
    </citation>
    <scope>NUCLEOTIDE SEQUENCE [LARGE SCALE GENOMIC DNA]</scope>
    <source>
        <strain evidence="6 7">B423b</strain>
    </source>
</reference>
<evidence type="ECO:0000256" key="2">
    <source>
        <dbReference type="ARBA" id="ARBA00022692"/>
    </source>
</evidence>
<keyword evidence="3 5" id="KW-1133">Transmembrane helix</keyword>
<evidence type="ECO:0000313" key="7">
    <source>
        <dbReference type="Proteomes" id="UP000292583"/>
    </source>
</evidence>
<dbReference type="RefSeq" id="WP_131163744.1">
    <property type="nucleotide sequence ID" value="NZ_JAENKT010000082.1"/>
</dbReference>
<evidence type="ECO:0000313" key="6">
    <source>
        <dbReference type="EMBL" id="TBR80748.1"/>
    </source>
</evidence>
<accession>A0A4Q9JTV9</accession>
<sequence length="189" mass="21255">MNFYWFDIFILGFTLLLGLKGILNGLFKEVFGLVGIVGGIFIASKYSAEATKLIQNTFYKIENESLASFAGFMVILVLFWVFCLILGSFLSKLIKWSGLGFVDRIGGFLFGAAKIFLIFSIFVFCISKISFLNDKLNNFAQNSYTLDLLKNVGSYIMNQPLTEASIDKMNKNLEEFDSNNALKEKFNAS</sequence>
<evidence type="ECO:0000256" key="3">
    <source>
        <dbReference type="ARBA" id="ARBA00022989"/>
    </source>
</evidence>
<organism evidence="6 7">
    <name type="scientific">Campylobacter novaezeelandiae</name>
    <dbReference type="NCBI Taxonomy" id="2267891"/>
    <lineage>
        <taxon>Bacteria</taxon>
        <taxon>Pseudomonadati</taxon>
        <taxon>Campylobacterota</taxon>
        <taxon>Epsilonproteobacteria</taxon>
        <taxon>Campylobacterales</taxon>
        <taxon>Campylobacteraceae</taxon>
        <taxon>Campylobacter</taxon>
    </lineage>
</organism>
<keyword evidence="4 5" id="KW-0472">Membrane</keyword>
<dbReference type="InterPro" id="IPR052719">
    <property type="entry name" value="CvpA-like"/>
</dbReference>
<feature type="transmembrane region" description="Helical" evidence="5">
    <location>
        <begin position="101"/>
        <end position="124"/>
    </location>
</feature>
<proteinExistence type="predicted"/>